<organism evidence="1 2">
    <name type="scientific">Winslowiella arboricola</name>
    <dbReference type="NCBI Taxonomy" id="2978220"/>
    <lineage>
        <taxon>Bacteria</taxon>
        <taxon>Pseudomonadati</taxon>
        <taxon>Pseudomonadota</taxon>
        <taxon>Gammaproteobacteria</taxon>
        <taxon>Enterobacterales</taxon>
        <taxon>Erwiniaceae</taxon>
        <taxon>Winslowiella</taxon>
    </lineage>
</organism>
<name>A0A9J6Q2G4_9GAMM</name>
<protein>
    <submittedName>
        <fullName evidence="1">Uncharacterized protein</fullName>
    </submittedName>
</protein>
<comment type="caution">
    <text evidence="1">The sequence shown here is derived from an EMBL/GenBank/DDBJ whole genome shotgun (WGS) entry which is preliminary data.</text>
</comment>
<keyword evidence="2" id="KW-1185">Reference proteome</keyword>
<proteinExistence type="predicted"/>
<sequence length="121" mass="14378">MTLPLNLMLADVMPRKEWLTNQQVKFIIERKYGPQDGTKVSWLLIRLNLSPNVTMHRRGKVKEYQYKLLDMDTHYLINSIRRADRADLTDWMKELIQPRVKIPPGVLMAQFNQLIGEVRMR</sequence>
<evidence type="ECO:0000313" key="1">
    <source>
        <dbReference type="EMBL" id="MCU5780447.1"/>
    </source>
</evidence>
<reference evidence="1" key="1">
    <citation type="submission" date="2022-09" db="EMBL/GenBank/DDBJ databases">
        <title>Winslowiella arboricola sp. nov., isolated from bleeding cankers on broadleaf hosts.</title>
        <authorList>
            <person name="Brady C."/>
            <person name="Kaur S."/>
            <person name="Crampton B."/>
            <person name="Maddock D."/>
            <person name="Arnold D."/>
            <person name="Denman S."/>
        </authorList>
    </citation>
    <scope>NUCLEOTIDE SEQUENCE</scope>
    <source>
        <strain evidence="1">BAC 15a-03b</strain>
    </source>
</reference>
<gene>
    <name evidence="1" type="ORF">N5923_23425</name>
</gene>
<dbReference type="AlphaFoldDB" id="A0A9J6Q2G4"/>
<dbReference type="EMBL" id="JAODIM010000043">
    <property type="protein sequence ID" value="MCU5780447.1"/>
    <property type="molecule type" value="Genomic_DNA"/>
</dbReference>
<dbReference type="Proteomes" id="UP001064262">
    <property type="component" value="Unassembled WGS sequence"/>
</dbReference>
<dbReference type="RefSeq" id="WP_267144350.1">
    <property type="nucleotide sequence ID" value="NZ_JAODIL010000081.1"/>
</dbReference>
<evidence type="ECO:0000313" key="2">
    <source>
        <dbReference type="Proteomes" id="UP001064262"/>
    </source>
</evidence>
<accession>A0A9J6Q2G4</accession>